<dbReference type="Gene3D" id="2.40.160.60">
    <property type="entry name" value="Outer membrane protein transport protein (OMPP1/FadL/TodX)"/>
    <property type="match status" value="1"/>
</dbReference>
<evidence type="ECO:0000313" key="1">
    <source>
        <dbReference type="EMBL" id="KUG25994.1"/>
    </source>
</evidence>
<organism evidence="1">
    <name type="scientific">hydrocarbon metagenome</name>
    <dbReference type="NCBI Taxonomy" id="938273"/>
    <lineage>
        <taxon>unclassified sequences</taxon>
        <taxon>metagenomes</taxon>
        <taxon>ecological metagenomes</taxon>
    </lineage>
</organism>
<gene>
    <name evidence="1" type="ORF">ASZ90_004174</name>
</gene>
<protein>
    <recommendedName>
        <fullName evidence="2">PorV/PorQ family protein</fullName>
    </recommendedName>
</protein>
<name>A0A0W8FYR0_9ZZZZ</name>
<evidence type="ECO:0008006" key="2">
    <source>
        <dbReference type="Google" id="ProtNLM"/>
    </source>
</evidence>
<reference evidence="1" key="1">
    <citation type="journal article" date="2015" name="Proc. Natl. Acad. Sci. U.S.A.">
        <title>Networks of energetic and metabolic interactions define dynamics in microbial communities.</title>
        <authorList>
            <person name="Embree M."/>
            <person name="Liu J.K."/>
            <person name="Al-Bassam M.M."/>
            <person name="Zengler K."/>
        </authorList>
    </citation>
    <scope>NUCLEOTIDE SEQUENCE</scope>
</reference>
<dbReference type="NCBIfam" id="NF033709">
    <property type="entry name" value="PorV_fam"/>
    <property type="match status" value="1"/>
</dbReference>
<sequence>MFKLKLAYKIFLLTAIFFASQSITAQNVSKTGTTAASFLEIGVGASAVGMGGAFVSVADNASALYWNVGGIAELPKFEAIIVHTDWIAETNFDFAGLVLPLGSFGTLGFSFTSLSMDDMKVTTVEQPDGTGEFFNASDIAVGVSYARMLTDRFSIGFTVKYIEQRIWHMSASAFAIDAGTKFRTDLLGGLTIGASILNFGTPMTLDGRDARYFIRVDDTKQGSNERIPTKIEMDSWDLPMLFQIGVSTYAINNDIYKFRIAADASVPNNNYQSMNIGGELSYQDFLFLRGGYNSLLLEDGEGGLSFGVGINSKMIFADAVVNFDYAYRDFGRLQNIHNFSVGLKF</sequence>
<accession>A0A0W8FYR0</accession>
<dbReference type="AlphaFoldDB" id="A0A0W8FYR0"/>
<dbReference type="EMBL" id="LNQE01000559">
    <property type="protein sequence ID" value="KUG25994.1"/>
    <property type="molecule type" value="Genomic_DNA"/>
</dbReference>
<proteinExistence type="predicted"/>
<comment type="caution">
    <text evidence="1">The sequence shown here is derived from an EMBL/GenBank/DDBJ whole genome shotgun (WGS) entry which is preliminary data.</text>
</comment>